<keyword evidence="3 4" id="KW-0808">Transferase</keyword>
<sequence>MYILYAHQGHIIPMIDTTRLLAQHGAAITIVTTPANAARFKTVVARAMQFGLPLQLIEIQFPYQEAGVPEGCENFDMLHSTDLVSNFFKSLRLLQLPLENLLKELTPKPSCIVSATCYPWTVDTAARFNIPRISFHGFSCFCLLCLYNLPTSTVQENVTSNSDYLVVPGLPDQIEMTKVREKWKDFGEMVLAADMKSYGIIINTFEELESEYVKECTKTKGRKVWCLGPVSLCNKQDIDKAERGKKAAVDISECLNWLDSWPPNSVVYVCLGSICNLTSSQMIELGLGLEASKKPFIWVIRGGNNTSKEIQEWLLEEKFEERVKGRGILILGWAPQVLILSHPSIGGFLTHCGWNSSLEGISAGVPLITWPLYGDQFWNEKLIVQVLNIGVRIGVEVPLDFGEEEEIGVLVKKEDVVKAINILMDEGGETDDRRKRAREFQIMAKRTTEETGSSSLMIKLLIQDIMQQRHVLNIGERIGVEVPLDFGKEEEIGVLVKKEDVVKAINILMDEGGERNDRRKRGREFQIMAKRATEETGSSSLMIKLLIQDIMQPPHGDDQHI</sequence>
<gene>
    <name evidence="6" type="ORF">CUMW_256480</name>
</gene>
<evidence type="ECO:0000313" key="7">
    <source>
        <dbReference type="Proteomes" id="UP000236630"/>
    </source>
</evidence>
<comment type="caution">
    <text evidence="6">The sequence shown here is derived from an EMBL/GenBank/DDBJ whole genome shotgun (WGS) entry which is preliminary data.</text>
</comment>
<evidence type="ECO:0000256" key="4">
    <source>
        <dbReference type="RuleBase" id="RU003718"/>
    </source>
</evidence>
<keyword evidence="7" id="KW-1185">Reference proteome</keyword>
<dbReference type="FunFam" id="3.40.50.2000:FF:000047">
    <property type="entry name" value="Glycosyltransferase"/>
    <property type="match status" value="1"/>
</dbReference>
<evidence type="ECO:0000256" key="1">
    <source>
        <dbReference type="ARBA" id="ARBA00009995"/>
    </source>
</evidence>
<evidence type="ECO:0000256" key="3">
    <source>
        <dbReference type="ARBA" id="ARBA00022679"/>
    </source>
</evidence>
<accession>A0A2H5QS37</accession>
<dbReference type="EMBL" id="BDQV01000703">
    <property type="protein sequence ID" value="GAY67436.1"/>
    <property type="molecule type" value="Genomic_DNA"/>
</dbReference>
<protein>
    <recommendedName>
        <fullName evidence="5">Glycosyltransferase</fullName>
        <ecNumber evidence="5">2.4.1.-</ecNumber>
    </recommendedName>
</protein>
<dbReference type="FunFam" id="3.40.50.2000:FF:000071">
    <property type="entry name" value="Glycosyltransferase"/>
    <property type="match status" value="1"/>
</dbReference>
<proteinExistence type="inferred from homology"/>
<dbReference type="PANTHER" id="PTHR48047">
    <property type="entry name" value="GLYCOSYLTRANSFERASE"/>
    <property type="match status" value="1"/>
</dbReference>
<dbReference type="PANTHER" id="PTHR48047:SF229">
    <property type="entry name" value="UDP-GLYCOSYLTRANSFERASE 73C3-RELATED"/>
    <property type="match status" value="1"/>
</dbReference>
<dbReference type="STRING" id="55188.A0A2H5QS37"/>
<comment type="similarity">
    <text evidence="1 4">Belongs to the UDP-glycosyltransferase family.</text>
</comment>
<dbReference type="PROSITE" id="PS00375">
    <property type="entry name" value="UDPGT"/>
    <property type="match status" value="1"/>
</dbReference>
<organism evidence="6 7">
    <name type="scientific">Citrus unshiu</name>
    <name type="common">Satsuma mandarin</name>
    <name type="synonym">Citrus nobilis var. unshiu</name>
    <dbReference type="NCBI Taxonomy" id="55188"/>
    <lineage>
        <taxon>Eukaryota</taxon>
        <taxon>Viridiplantae</taxon>
        <taxon>Streptophyta</taxon>
        <taxon>Embryophyta</taxon>
        <taxon>Tracheophyta</taxon>
        <taxon>Spermatophyta</taxon>
        <taxon>Magnoliopsida</taxon>
        <taxon>eudicotyledons</taxon>
        <taxon>Gunneridae</taxon>
        <taxon>Pentapetalae</taxon>
        <taxon>rosids</taxon>
        <taxon>malvids</taxon>
        <taxon>Sapindales</taxon>
        <taxon>Rutaceae</taxon>
        <taxon>Aurantioideae</taxon>
        <taxon>Citrus</taxon>
    </lineage>
</organism>
<name>A0A2H5QS37_CITUN</name>
<evidence type="ECO:0000256" key="2">
    <source>
        <dbReference type="ARBA" id="ARBA00022676"/>
    </source>
</evidence>
<dbReference type="EC" id="2.4.1.-" evidence="5"/>
<dbReference type="Pfam" id="PF00201">
    <property type="entry name" value="UDPGT"/>
    <property type="match status" value="1"/>
</dbReference>
<dbReference type="InterPro" id="IPR002213">
    <property type="entry name" value="UDP_glucos_trans"/>
</dbReference>
<keyword evidence="2 4" id="KW-0328">Glycosyltransferase</keyword>
<dbReference type="AlphaFoldDB" id="A0A2H5QS37"/>
<dbReference type="InterPro" id="IPR035595">
    <property type="entry name" value="UDP_glycos_trans_CS"/>
</dbReference>
<dbReference type="Gene3D" id="3.40.50.2000">
    <property type="entry name" value="Glycogen Phosphorylase B"/>
    <property type="match status" value="4"/>
</dbReference>
<dbReference type="SUPFAM" id="SSF53756">
    <property type="entry name" value="UDP-Glycosyltransferase/glycogen phosphorylase"/>
    <property type="match status" value="1"/>
</dbReference>
<dbReference type="GO" id="GO:0035251">
    <property type="term" value="F:UDP-glucosyltransferase activity"/>
    <property type="evidence" value="ECO:0007669"/>
    <property type="project" value="TreeGrafter"/>
</dbReference>
<reference evidence="6 7" key="1">
    <citation type="journal article" date="2017" name="Front. Genet.">
        <title>Draft sequencing of the heterozygous diploid genome of Satsuma (Citrus unshiu Marc.) using a hybrid assembly approach.</title>
        <authorList>
            <person name="Shimizu T."/>
            <person name="Tanizawa Y."/>
            <person name="Mochizuki T."/>
            <person name="Nagasaki H."/>
            <person name="Yoshioka T."/>
            <person name="Toyoda A."/>
            <person name="Fujiyama A."/>
            <person name="Kaminuma E."/>
            <person name="Nakamura Y."/>
        </authorList>
    </citation>
    <scope>NUCLEOTIDE SEQUENCE [LARGE SCALE GENOMIC DNA]</scope>
    <source>
        <strain evidence="7">cv. Miyagawa wase</strain>
    </source>
</reference>
<dbReference type="Proteomes" id="UP000236630">
    <property type="component" value="Unassembled WGS sequence"/>
</dbReference>
<evidence type="ECO:0000256" key="5">
    <source>
        <dbReference type="RuleBase" id="RU362057"/>
    </source>
</evidence>
<evidence type="ECO:0000313" key="6">
    <source>
        <dbReference type="EMBL" id="GAY67436.1"/>
    </source>
</evidence>
<dbReference type="CDD" id="cd03784">
    <property type="entry name" value="GT1_Gtf-like"/>
    <property type="match status" value="1"/>
</dbReference>